<dbReference type="GO" id="GO:0003723">
    <property type="term" value="F:RNA binding"/>
    <property type="evidence" value="ECO:0007669"/>
    <property type="project" value="UniProtKB-UniRule"/>
</dbReference>
<organism evidence="4 5">
    <name type="scientific">Leptosia nina</name>
    <dbReference type="NCBI Taxonomy" id="320188"/>
    <lineage>
        <taxon>Eukaryota</taxon>
        <taxon>Metazoa</taxon>
        <taxon>Ecdysozoa</taxon>
        <taxon>Arthropoda</taxon>
        <taxon>Hexapoda</taxon>
        <taxon>Insecta</taxon>
        <taxon>Pterygota</taxon>
        <taxon>Neoptera</taxon>
        <taxon>Endopterygota</taxon>
        <taxon>Lepidoptera</taxon>
        <taxon>Glossata</taxon>
        <taxon>Ditrysia</taxon>
        <taxon>Papilionoidea</taxon>
        <taxon>Pieridae</taxon>
        <taxon>Pierinae</taxon>
        <taxon>Leptosia</taxon>
    </lineage>
</organism>
<dbReference type="InterPro" id="IPR035979">
    <property type="entry name" value="RBD_domain_sf"/>
</dbReference>
<gene>
    <name evidence="4" type="ORF">LNINA_LOCUS6503</name>
</gene>
<dbReference type="InterPro" id="IPR012677">
    <property type="entry name" value="Nucleotide-bd_a/b_plait_sf"/>
</dbReference>
<dbReference type="InterPro" id="IPR050441">
    <property type="entry name" value="RBM"/>
</dbReference>
<evidence type="ECO:0000256" key="2">
    <source>
        <dbReference type="PROSITE-ProRule" id="PRU00176"/>
    </source>
</evidence>
<keyword evidence="5" id="KW-1185">Reference proteome</keyword>
<dbReference type="CDD" id="cd12311">
    <property type="entry name" value="RRM_SRSF2_SRSF8"/>
    <property type="match status" value="1"/>
</dbReference>
<name>A0AAV1JBX8_9NEOP</name>
<dbReference type="Pfam" id="PF00076">
    <property type="entry name" value="RRM_1"/>
    <property type="match status" value="1"/>
</dbReference>
<dbReference type="PANTHER" id="PTHR48034">
    <property type="entry name" value="TRANSFORMER-2 SEX-DETERMINING PROTEIN-RELATED"/>
    <property type="match status" value="1"/>
</dbReference>
<evidence type="ECO:0000259" key="3">
    <source>
        <dbReference type="PROSITE" id="PS50102"/>
    </source>
</evidence>
<dbReference type="Gene3D" id="3.30.70.330">
    <property type="match status" value="1"/>
</dbReference>
<evidence type="ECO:0000313" key="5">
    <source>
        <dbReference type="Proteomes" id="UP001497472"/>
    </source>
</evidence>
<evidence type="ECO:0000256" key="1">
    <source>
        <dbReference type="ARBA" id="ARBA00022884"/>
    </source>
</evidence>
<dbReference type="AlphaFoldDB" id="A0AAV1JBX8"/>
<comment type="caution">
    <text evidence="4">The sequence shown here is derived from an EMBL/GenBank/DDBJ whole genome shotgun (WGS) entry which is preliminary data.</text>
</comment>
<dbReference type="SUPFAM" id="SSF54928">
    <property type="entry name" value="RNA-binding domain, RBD"/>
    <property type="match status" value="1"/>
</dbReference>
<dbReference type="SMART" id="SM00360">
    <property type="entry name" value="RRM"/>
    <property type="match status" value="1"/>
</dbReference>
<dbReference type="InterPro" id="IPR000504">
    <property type="entry name" value="RRM_dom"/>
</dbReference>
<protein>
    <recommendedName>
        <fullName evidence="3">RRM domain-containing protein</fullName>
    </recommendedName>
</protein>
<dbReference type="EMBL" id="CAVLEF010000009">
    <property type="protein sequence ID" value="CAK1546999.1"/>
    <property type="molecule type" value="Genomic_DNA"/>
</dbReference>
<dbReference type="Proteomes" id="UP001497472">
    <property type="component" value="Unassembled WGS sequence"/>
</dbReference>
<feature type="domain" description="RRM" evidence="3">
    <location>
        <begin position="14"/>
        <end position="98"/>
    </location>
</feature>
<proteinExistence type="predicted"/>
<accession>A0AAV1JBX8</accession>
<keyword evidence="1 2" id="KW-0694">RNA-binding</keyword>
<sequence>MSYGRPPPRIDGMVSLKVDNLTYRTTPEDLRRVFERCGDVGDIYIPRDRYTRESRGFAFVRFYDRRDAEEALDSLDGRAVTIVAAGLDPVLAVVPTRAAVPAPGVQDRGLAQTRRALGDAPVAVLGLAPVPGIEVYG</sequence>
<dbReference type="PROSITE" id="PS50102">
    <property type="entry name" value="RRM"/>
    <property type="match status" value="1"/>
</dbReference>
<evidence type="ECO:0000313" key="4">
    <source>
        <dbReference type="EMBL" id="CAK1546999.1"/>
    </source>
</evidence>
<reference evidence="4 5" key="1">
    <citation type="submission" date="2023-11" db="EMBL/GenBank/DDBJ databases">
        <authorList>
            <person name="Okamura Y."/>
        </authorList>
    </citation>
    <scope>NUCLEOTIDE SEQUENCE [LARGE SCALE GENOMIC DNA]</scope>
</reference>